<keyword evidence="8" id="KW-1185">Reference proteome</keyword>
<reference evidence="8" key="1">
    <citation type="journal article" date="2023" name="Commun. Biol.">
        <title>Genome analysis of Parmales, the sister group of diatoms, reveals the evolutionary specialization of diatoms from phago-mixotrophs to photoautotrophs.</title>
        <authorList>
            <person name="Ban H."/>
            <person name="Sato S."/>
            <person name="Yoshikawa S."/>
            <person name="Yamada K."/>
            <person name="Nakamura Y."/>
            <person name="Ichinomiya M."/>
            <person name="Sato N."/>
            <person name="Blanc-Mathieu R."/>
            <person name="Endo H."/>
            <person name="Kuwata A."/>
            <person name="Ogata H."/>
        </authorList>
    </citation>
    <scope>NUCLEOTIDE SEQUENCE [LARGE SCALE GENOMIC DNA]</scope>
    <source>
        <strain evidence="8">NIES 3700</strain>
    </source>
</reference>
<keyword evidence="5" id="KW-0408">Iron</keyword>
<dbReference type="GO" id="GO:0004497">
    <property type="term" value="F:monooxygenase activity"/>
    <property type="evidence" value="ECO:0007669"/>
    <property type="project" value="InterPro"/>
</dbReference>
<dbReference type="AlphaFoldDB" id="A0A9W7A0Y0"/>
<protein>
    <recommendedName>
        <fullName evidence="9">Cytochrome P450</fullName>
    </recommendedName>
</protein>
<dbReference type="InterPro" id="IPR036396">
    <property type="entry name" value="Cyt_P450_sf"/>
</dbReference>
<feature type="binding site" description="axial binding residue" evidence="5">
    <location>
        <position position="455"/>
    </location>
    <ligand>
        <name>heme</name>
        <dbReference type="ChEBI" id="CHEBI:30413"/>
    </ligand>
    <ligandPart>
        <name>Fe</name>
        <dbReference type="ChEBI" id="CHEBI:18248"/>
    </ligandPart>
</feature>
<evidence type="ECO:0000256" key="4">
    <source>
        <dbReference type="ARBA" id="ARBA00023136"/>
    </source>
</evidence>
<dbReference type="InterPro" id="IPR001128">
    <property type="entry name" value="Cyt_P450"/>
</dbReference>
<evidence type="ECO:0000313" key="7">
    <source>
        <dbReference type="EMBL" id="GMH59395.1"/>
    </source>
</evidence>
<dbReference type="PANTHER" id="PTHR24291:SF189">
    <property type="entry name" value="CYTOCHROME P450 4C3-RELATED"/>
    <property type="match status" value="1"/>
</dbReference>
<name>A0A9W7A0Y0_9STRA</name>
<dbReference type="Proteomes" id="UP001165122">
    <property type="component" value="Unassembled WGS sequence"/>
</dbReference>
<evidence type="ECO:0000256" key="1">
    <source>
        <dbReference type="ARBA" id="ARBA00004586"/>
    </source>
</evidence>
<keyword evidence="6" id="KW-0812">Transmembrane</keyword>
<comment type="similarity">
    <text evidence="2">Belongs to the cytochrome P450 family.</text>
</comment>
<keyword evidence="5" id="KW-0479">Metal-binding</keyword>
<evidence type="ECO:0000256" key="3">
    <source>
        <dbReference type="ARBA" id="ARBA00022824"/>
    </source>
</evidence>
<dbReference type="GO" id="GO:0016705">
    <property type="term" value="F:oxidoreductase activity, acting on paired donors, with incorporation or reduction of molecular oxygen"/>
    <property type="evidence" value="ECO:0007669"/>
    <property type="project" value="InterPro"/>
</dbReference>
<evidence type="ECO:0000256" key="6">
    <source>
        <dbReference type="SAM" id="Phobius"/>
    </source>
</evidence>
<feature type="transmembrane region" description="Helical" evidence="6">
    <location>
        <begin position="41"/>
        <end position="63"/>
    </location>
</feature>
<sequence>MLSLLATVPIIVPTVLCLTVCIFSPTFPILDNPYLLSHSTYYTLIVIELVILLPRLLGISSVVEGLPVPSNSLPIFGHALSFTSTTPWNLMSTWHSHLGKTYTFTLFSRPCISTTDKGFLHLILHKNHSKFGKDVVFTYYPFLTILGGGIVTSNSLRWRKKRTAYSKHLRIDMLESVPSITLNSYTHNINFTEPIVDLNSIYRHLTLSVISNLMLSLSPTEAINNFGRLYLPVMEECNKRVWDPTRQFGVWRRSWFKHIKECRELNEYVKGLVFKRISERIEKRKQGEYSDKDGLDLFLSSSSLVSKIIVQDIVDEIKTFVLAGHETTASMLSWCTAEVCFSMEVLKKLQKEADEVWGNCGTPDYSKLIYAEACLRETLRKHSVVPTVTRSVNEDFTFEDIVYKKGTTVMVGIQGVHLDPENWVEPEVFKPERFSKFEDVKEYTFLPFIGGPRNCLGQYIAMLEAKIVISKIFYEYELEVFEGGREKDGFVVPVVPKDGVKVKWKKRR</sequence>
<keyword evidence="5" id="KW-0349">Heme</keyword>
<dbReference type="Gene3D" id="1.10.630.10">
    <property type="entry name" value="Cytochrome P450"/>
    <property type="match status" value="1"/>
</dbReference>
<organism evidence="7 8">
    <name type="scientific">Triparma laevis f. longispina</name>
    <dbReference type="NCBI Taxonomy" id="1714387"/>
    <lineage>
        <taxon>Eukaryota</taxon>
        <taxon>Sar</taxon>
        <taxon>Stramenopiles</taxon>
        <taxon>Ochrophyta</taxon>
        <taxon>Bolidophyceae</taxon>
        <taxon>Parmales</taxon>
        <taxon>Triparmaceae</taxon>
        <taxon>Triparma</taxon>
    </lineage>
</organism>
<dbReference type="SUPFAM" id="SSF48264">
    <property type="entry name" value="Cytochrome P450"/>
    <property type="match status" value="1"/>
</dbReference>
<dbReference type="PANTHER" id="PTHR24291">
    <property type="entry name" value="CYTOCHROME P450 FAMILY 4"/>
    <property type="match status" value="1"/>
</dbReference>
<evidence type="ECO:0000256" key="2">
    <source>
        <dbReference type="ARBA" id="ARBA00010617"/>
    </source>
</evidence>
<evidence type="ECO:0008006" key="9">
    <source>
        <dbReference type="Google" id="ProtNLM"/>
    </source>
</evidence>
<proteinExistence type="inferred from homology"/>
<comment type="subcellular location">
    <subcellularLocation>
        <location evidence="1">Endoplasmic reticulum membrane</location>
    </subcellularLocation>
</comment>
<dbReference type="InterPro" id="IPR050196">
    <property type="entry name" value="Cytochrome_P450_Monoox"/>
</dbReference>
<dbReference type="InterPro" id="IPR002401">
    <property type="entry name" value="Cyt_P450_E_grp-I"/>
</dbReference>
<feature type="transmembrane region" description="Helical" evidence="6">
    <location>
        <begin position="137"/>
        <end position="156"/>
    </location>
</feature>
<dbReference type="Pfam" id="PF00067">
    <property type="entry name" value="p450"/>
    <property type="match status" value="1"/>
</dbReference>
<comment type="cofactor">
    <cofactor evidence="5">
        <name>heme</name>
        <dbReference type="ChEBI" id="CHEBI:30413"/>
    </cofactor>
</comment>
<evidence type="ECO:0000256" key="5">
    <source>
        <dbReference type="PIRSR" id="PIRSR602401-1"/>
    </source>
</evidence>
<keyword evidence="4 6" id="KW-0472">Membrane</keyword>
<dbReference type="GO" id="GO:0005789">
    <property type="term" value="C:endoplasmic reticulum membrane"/>
    <property type="evidence" value="ECO:0007669"/>
    <property type="project" value="UniProtKB-SubCell"/>
</dbReference>
<evidence type="ECO:0000313" key="8">
    <source>
        <dbReference type="Proteomes" id="UP001165122"/>
    </source>
</evidence>
<dbReference type="GO" id="GO:0005506">
    <property type="term" value="F:iron ion binding"/>
    <property type="evidence" value="ECO:0007669"/>
    <property type="project" value="InterPro"/>
</dbReference>
<accession>A0A9W7A0Y0</accession>
<gene>
    <name evidence="7" type="ORF">TrLO_g10031</name>
</gene>
<dbReference type="EMBL" id="BRXW01000489">
    <property type="protein sequence ID" value="GMH59395.1"/>
    <property type="molecule type" value="Genomic_DNA"/>
</dbReference>
<dbReference type="PRINTS" id="PR00385">
    <property type="entry name" value="P450"/>
</dbReference>
<keyword evidence="6" id="KW-1133">Transmembrane helix</keyword>
<dbReference type="PRINTS" id="PR00463">
    <property type="entry name" value="EP450I"/>
</dbReference>
<dbReference type="OrthoDB" id="2843at2759"/>
<keyword evidence="3" id="KW-0256">Endoplasmic reticulum</keyword>
<dbReference type="GO" id="GO:0020037">
    <property type="term" value="F:heme binding"/>
    <property type="evidence" value="ECO:0007669"/>
    <property type="project" value="InterPro"/>
</dbReference>
<comment type="caution">
    <text evidence="7">The sequence shown here is derived from an EMBL/GenBank/DDBJ whole genome shotgun (WGS) entry which is preliminary data.</text>
</comment>